<proteinExistence type="predicted"/>
<reference evidence="1" key="1">
    <citation type="journal article" date="2022" name="Antonie Van Leeuwenhoek">
        <title>Whole genome sequencing of the halophilic Halomonas qaidamensis XH36, a novel species strain with high ectoine production.</title>
        <authorList>
            <person name="Zhang T."/>
            <person name="Cui T."/>
            <person name="Cao Y."/>
            <person name="Li Y."/>
            <person name="Li F."/>
            <person name="Zhu D."/>
            <person name="Xing J."/>
        </authorList>
    </citation>
    <scope>NUCLEOTIDE SEQUENCE</scope>
    <source>
        <strain evidence="1">XH36</strain>
    </source>
</reference>
<evidence type="ECO:0000313" key="1">
    <source>
        <dbReference type="EMBL" id="UYV20931.1"/>
    </source>
</evidence>
<evidence type="ECO:0000313" key="2">
    <source>
        <dbReference type="Proteomes" id="UP001163082"/>
    </source>
</evidence>
<protein>
    <submittedName>
        <fullName evidence="1">Uncharacterized protein</fullName>
    </submittedName>
</protein>
<sequence>MDIFGISDAVCASADSYFKESHATGRTARMLELLKPGDRVVCHSWEDHRQMHKVLARLNLKDVLPVLVPVDKSHHIVTGWPAARGVTYFTHEWLEAYWLHEMGRIKKDLQQLSFFSSYQCIAFKKLGLSK</sequence>
<dbReference type="RefSeq" id="WP_264431608.1">
    <property type="nucleotide sequence ID" value="NZ_CP080628.1"/>
</dbReference>
<accession>A0ABY6JUJ5</accession>
<gene>
    <name evidence="1" type="ORF">K1Y77_17070</name>
</gene>
<organism evidence="1 2">
    <name type="scientific">Halomonas qaidamensis</name>
    <dbReference type="NCBI Taxonomy" id="2866211"/>
    <lineage>
        <taxon>Bacteria</taxon>
        <taxon>Pseudomonadati</taxon>
        <taxon>Pseudomonadota</taxon>
        <taxon>Gammaproteobacteria</taxon>
        <taxon>Oceanospirillales</taxon>
        <taxon>Halomonadaceae</taxon>
        <taxon>Halomonas</taxon>
    </lineage>
</organism>
<name>A0ABY6JUJ5_9GAMM</name>
<geneLocation type="plasmid" evidence="1 2">
    <name>unnamed</name>
</geneLocation>
<keyword evidence="1" id="KW-0614">Plasmid</keyword>
<dbReference type="EMBL" id="CP080628">
    <property type="protein sequence ID" value="UYV20931.1"/>
    <property type="molecule type" value="Genomic_DNA"/>
</dbReference>
<keyword evidence="2" id="KW-1185">Reference proteome</keyword>
<dbReference type="Proteomes" id="UP001163082">
    <property type="component" value="Plasmid unnamed"/>
</dbReference>